<dbReference type="Pfam" id="PF05199">
    <property type="entry name" value="GMC_oxred_C"/>
    <property type="match status" value="1"/>
</dbReference>
<evidence type="ECO:0000256" key="1">
    <source>
        <dbReference type="ARBA" id="ARBA00010790"/>
    </source>
</evidence>
<dbReference type="PANTHER" id="PTHR11552">
    <property type="entry name" value="GLUCOSE-METHANOL-CHOLINE GMC OXIDOREDUCTASE"/>
    <property type="match status" value="1"/>
</dbReference>
<dbReference type="InterPro" id="IPR012132">
    <property type="entry name" value="GMC_OxRdtase"/>
</dbReference>
<dbReference type="PIRSF" id="PIRSF000137">
    <property type="entry name" value="Alcohol_oxidase"/>
    <property type="match status" value="1"/>
</dbReference>
<dbReference type="GO" id="GO:0016614">
    <property type="term" value="F:oxidoreductase activity, acting on CH-OH group of donors"/>
    <property type="evidence" value="ECO:0007669"/>
    <property type="project" value="InterPro"/>
</dbReference>
<dbReference type="InterPro" id="IPR036188">
    <property type="entry name" value="FAD/NAD-bd_sf"/>
</dbReference>
<feature type="compositionally biased region" description="Low complexity" evidence="4">
    <location>
        <begin position="546"/>
        <end position="564"/>
    </location>
</feature>
<dbReference type="PROSITE" id="PS00624">
    <property type="entry name" value="GMC_OXRED_2"/>
    <property type="match status" value="1"/>
</dbReference>
<gene>
    <name evidence="7" type="ORF">BT67DRAFT_449596</name>
</gene>
<dbReference type="InterPro" id="IPR007867">
    <property type="entry name" value="GMC_OxRtase_C"/>
</dbReference>
<keyword evidence="8" id="KW-1185">Reference proteome</keyword>
<dbReference type="Proteomes" id="UP001304895">
    <property type="component" value="Unassembled WGS sequence"/>
</dbReference>
<dbReference type="Pfam" id="PF00732">
    <property type="entry name" value="GMC_oxred_N"/>
    <property type="match status" value="1"/>
</dbReference>
<dbReference type="AlphaFoldDB" id="A0AAN6ZD58"/>
<comment type="caution">
    <text evidence="7">The sequence shown here is derived from an EMBL/GenBank/DDBJ whole genome shotgun (WGS) entry which is preliminary data.</text>
</comment>
<dbReference type="InterPro" id="IPR000172">
    <property type="entry name" value="GMC_OxRdtase_N"/>
</dbReference>
<reference evidence="7" key="1">
    <citation type="journal article" date="2023" name="Mol. Phylogenet. Evol.">
        <title>Genome-scale phylogeny and comparative genomics of the fungal order Sordariales.</title>
        <authorList>
            <person name="Hensen N."/>
            <person name="Bonometti L."/>
            <person name="Westerberg I."/>
            <person name="Brannstrom I.O."/>
            <person name="Guillou S."/>
            <person name="Cros-Aarteil S."/>
            <person name="Calhoun S."/>
            <person name="Haridas S."/>
            <person name="Kuo A."/>
            <person name="Mondo S."/>
            <person name="Pangilinan J."/>
            <person name="Riley R."/>
            <person name="LaButti K."/>
            <person name="Andreopoulos B."/>
            <person name="Lipzen A."/>
            <person name="Chen C."/>
            <person name="Yan M."/>
            <person name="Daum C."/>
            <person name="Ng V."/>
            <person name="Clum A."/>
            <person name="Steindorff A."/>
            <person name="Ohm R.A."/>
            <person name="Martin F."/>
            <person name="Silar P."/>
            <person name="Natvig D.O."/>
            <person name="Lalanne C."/>
            <person name="Gautier V."/>
            <person name="Ament-Velasquez S.L."/>
            <person name="Kruys A."/>
            <person name="Hutchinson M.I."/>
            <person name="Powell A.J."/>
            <person name="Barry K."/>
            <person name="Miller A.N."/>
            <person name="Grigoriev I.V."/>
            <person name="Debuchy R."/>
            <person name="Gladieux P."/>
            <person name="Hiltunen Thoren M."/>
            <person name="Johannesson H."/>
        </authorList>
    </citation>
    <scope>NUCLEOTIDE SEQUENCE</scope>
    <source>
        <strain evidence="7">CBS 123565</strain>
    </source>
</reference>
<feature type="chain" id="PRO_5043041299" evidence="5">
    <location>
        <begin position="17"/>
        <end position="667"/>
    </location>
</feature>
<sequence length="667" mass="70572">MLGTLLLCACLLPVDSLLIPPRNITHALLPSYDYIIVGGGVAGLVVANRLSEDEGVTVLVLEAGELDSSSAAVTVPGLIGHGFPPAYNWNFTTAPQAFLDNNTRDYGQGHVVGGGSILNGAVMTRGSRADYDAWQALGNPGWDWHGLLPYFKKSERFSMEDVPPERAAALHIRPDMSMHGTDGPLQVGYPNFLYNQSTNFLRGLSELGVPLLPDPNAGVGVGAMIVPASIMARNQSRADSRRAYLDPVLHRPNLHLAIQQTVTRILVGSSATSSMAVPRVGKLARAYGVEVILAAGAIISPALLQVSGIGPAALLRELNVSVRVDLPGVGQNLQDHAMVGAFYNYTKPDLFSTSSLTGDSLARAKDEYLTNRTGPWTTPLISTVAFPPLALLLTTPNSTVPTTAAHLLPTLANLTDPSTAKQHLPDSDPSILRGYTAQLRALHRLLNHHRRASPALEIMADSVGTLTLSVQHPLSRGTVRALAADLLLVPAAEPGSGSASAGRMARTIAVDPRYCAHAADCALLVRGLRLNRRVVATRAMQELVPRPGAPWARAGPSPSSLSSSGDGGDDEDEDDEALLLAAVRLHVRTGFHASGSTSMLPRDRGGVVGPRLVVYGTRNLRVVDAGVMPLVVGAHVQAAVYAVAEKVGAPRVLPDGFGADVSFRRRR</sequence>
<dbReference type="Gene3D" id="3.50.50.60">
    <property type="entry name" value="FAD/NAD(P)-binding domain"/>
    <property type="match status" value="1"/>
</dbReference>
<dbReference type="SUPFAM" id="SSF51905">
    <property type="entry name" value="FAD/NAD(P)-binding domain"/>
    <property type="match status" value="1"/>
</dbReference>
<feature type="region of interest" description="Disordered" evidence="4">
    <location>
        <begin position="546"/>
        <end position="573"/>
    </location>
</feature>
<keyword evidence="5" id="KW-0732">Signal</keyword>
<dbReference type="SUPFAM" id="SSF54373">
    <property type="entry name" value="FAD-linked reductases, C-terminal domain"/>
    <property type="match status" value="1"/>
</dbReference>
<name>A0AAN6ZD58_9PEZI</name>
<feature type="signal peptide" evidence="5">
    <location>
        <begin position="1"/>
        <end position="16"/>
    </location>
</feature>
<evidence type="ECO:0000313" key="7">
    <source>
        <dbReference type="EMBL" id="KAK4134720.1"/>
    </source>
</evidence>
<evidence type="ECO:0000259" key="6">
    <source>
        <dbReference type="PROSITE" id="PS00624"/>
    </source>
</evidence>
<comment type="similarity">
    <text evidence="1">Belongs to the GMC oxidoreductase family.</text>
</comment>
<feature type="active site" description="Proton donor" evidence="2">
    <location>
        <position position="592"/>
    </location>
</feature>
<protein>
    <submittedName>
        <fullName evidence="7">GMC oxidoreductase</fullName>
    </submittedName>
</protein>
<reference evidence="7" key="2">
    <citation type="submission" date="2023-05" db="EMBL/GenBank/DDBJ databases">
        <authorList>
            <consortium name="Lawrence Berkeley National Laboratory"/>
            <person name="Steindorff A."/>
            <person name="Hensen N."/>
            <person name="Bonometti L."/>
            <person name="Westerberg I."/>
            <person name="Brannstrom I.O."/>
            <person name="Guillou S."/>
            <person name="Cros-Aarteil S."/>
            <person name="Calhoun S."/>
            <person name="Haridas S."/>
            <person name="Kuo A."/>
            <person name="Mondo S."/>
            <person name="Pangilinan J."/>
            <person name="Riley R."/>
            <person name="Labutti K."/>
            <person name="Andreopoulos B."/>
            <person name="Lipzen A."/>
            <person name="Chen C."/>
            <person name="Yanf M."/>
            <person name="Daum C."/>
            <person name="Ng V."/>
            <person name="Clum A."/>
            <person name="Ohm R."/>
            <person name="Martin F."/>
            <person name="Silar P."/>
            <person name="Natvig D."/>
            <person name="Lalanne C."/>
            <person name="Gautier V."/>
            <person name="Ament-Velasquez S.L."/>
            <person name="Kruys A."/>
            <person name="Hutchinson M.I."/>
            <person name="Powell A.J."/>
            <person name="Barry K."/>
            <person name="Miller A.N."/>
            <person name="Grigoriev I.V."/>
            <person name="Debuchy R."/>
            <person name="Gladieux P."/>
            <person name="Thoren M.H."/>
            <person name="Johannesson H."/>
        </authorList>
    </citation>
    <scope>NUCLEOTIDE SEQUENCE</scope>
    <source>
        <strain evidence="7">CBS 123565</strain>
    </source>
</reference>
<evidence type="ECO:0000256" key="2">
    <source>
        <dbReference type="PIRSR" id="PIRSR000137-1"/>
    </source>
</evidence>
<feature type="binding site" evidence="3">
    <location>
        <begin position="119"/>
        <end position="122"/>
    </location>
    <ligand>
        <name>FAD</name>
        <dbReference type="ChEBI" id="CHEBI:57692"/>
    </ligand>
</feature>
<proteinExistence type="inferred from homology"/>
<dbReference type="EMBL" id="MU853408">
    <property type="protein sequence ID" value="KAK4134720.1"/>
    <property type="molecule type" value="Genomic_DNA"/>
</dbReference>
<feature type="domain" description="Glucose-methanol-choline oxidoreductase N-terminal" evidence="6">
    <location>
        <begin position="296"/>
        <end position="310"/>
    </location>
</feature>
<evidence type="ECO:0000256" key="4">
    <source>
        <dbReference type="SAM" id="MobiDB-lite"/>
    </source>
</evidence>
<dbReference type="Gene3D" id="3.30.560.10">
    <property type="entry name" value="Glucose Oxidase, domain 3"/>
    <property type="match status" value="1"/>
</dbReference>
<evidence type="ECO:0000256" key="3">
    <source>
        <dbReference type="PIRSR" id="PIRSR000137-2"/>
    </source>
</evidence>
<dbReference type="PANTHER" id="PTHR11552:SF115">
    <property type="entry name" value="DEHYDROGENASE XPTC-RELATED"/>
    <property type="match status" value="1"/>
</dbReference>
<feature type="binding site" evidence="3">
    <location>
        <position position="262"/>
    </location>
    <ligand>
        <name>FAD</name>
        <dbReference type="ChEBI" id="CHEBI:57692"/>
    </ligand>
</feature>
<evidence type="ECO:0000313" key="8">
    <source>
        <dbReference type="Proteomes" id="UP001304895"/>
    </source>
</evidence>
<dbReference type="GO" id="GO:0044550">
    <property type="term" value="P:secondary metabolite biosynthetic process"/>
    <property type="evidence" value="ECO:0007669"/>
    <property type="project" value="TreeGrafter"/>
</dbReference>
<keyword evidence="3" id="KW-0274">FAD</keyword>
<keyword evidence="3" id="KW-0285">Flavoprotein</keyword>
<organism evidence="7 8">
    <name type="scientific">Trichocladium antarcticum</name>
    <dbReference type="NCBI Taxonomy" id="1450529"/>
    <lineage>
        <taxon>Eukaryota</taxon>
        <taxon>Fungi</taxon>
        <taxon>Dikarya</taxon>
        <taxon>Ascomycota</taxon>
        <taxon>Pezizomycotina</taxon>
        <taxon>Sordariomycetes</taxon>
        <taxon>Sordariomycetidae</taxon>
        <taxon>Sordariales</taxon>
        <taxon>Chaetomiaceae</taxon>
        <taxon>Trichocladium</taxon>
    </lineage>
</organism>
<dbReference type="GO" id="GO:0050660">
    <property type="term" value="F:flavin adenine dinucleotide binding"/>
    <property type="evidence" value="ECO:0007669"/>
    <property type="project" value="InterPro"/>
</dbReference>
<evidence type="ECO:0000256" key="5">
    <source>
        <dbReference type="SAM" id="SignalP"/>
    </source>
</evidence>
<feature type="active site" description="Proton acceptor" evidence="2">
    <location>
        <position position="635"/>
    </location>
</feature>
<comment type="cofactor">
    <cofactor evidence="3">
        <name>FAD</name>
        <dbReference type="ChEBI" id="CHEBI:57692"/>
    </cofactor>
</comment>
<accession>A0AAN6ZD58</accession>
<feature type="binding site" evidence="3">
    <location>
        <position position="111"/>
    </location>
    <ligand>
        <name>FAD</name>
        <dbReference type="ChEBI" id="CHEBI:57692"/>
    </ligand>
</feature>